<protein>
    <recommendedName>
        <fullName evidence="6">Major facilitator superfamily (MFS) profile domain-containing protein</fullName>
    </recommendedName>
</protein>
<keyword evidence="3 5" id="KW-1133">Transmembrane helix</keyword>
<gene>
    <name evidence="7" type="ORF">BU23DRAFT_373007</name>
</gene>
<dbReference type="PROSITE" id="PS50850">
    <property type="entry name" value="MFS"/>
    <property type="match status" value="1"/>
</dbReference>
<dbReference type="GO" id="GO:0005886">
    <property type="term" value="C:plasma membrane"/>
    <property type="evidence" value="ECO:0007669"/>
    <property type="project" value="TreeGrafter"/>
</dbReference>
<accession>A0A6A5VI33</accession>
<evidence type="ECO:0000313" key="8">
    <source>
        <dbReference type="Proteomes" id="UP000800036"/>
    </source>
</evidence>
<evidence type="ECO:0000313" key="7">
    <source>
        <dbReference type="EMBL" id="KAF1976655.1"/>
    </source>
</evidence>
<feature type="transmembrane region" description="Helical" evidence="5">
    <location>
        <begin position="65"/>
        <end position="86"/>
    </location>
</feature>
<comment type="subcellular location">
    <subcellularLocation>
        <location evidence="1">Membrane</location>
        <topology evidence="1">Multi-pass membrane protein</topology>
    </subcellularLocation>
</comment>
<dbReference type="GO" id="GO:0022857">
    <property type="term" value="F:transmembrane transporter activity"/>
    <property type="evidence" value="ECO:0007669"/>
    <property type="project" value="InterPro"/>
</dbReference>
<keyword evidence="2 5" id="KW-0812">Transmembrane</keyword>
<reference evidence="7" key="1">
    <citation type="journal article" date="2020" name="Stud. Mycol.">
        <title>101 Dothideomycetes genomes: a test case for predicting lifestyles and emergence of pathogens.</title>
        <authorList>
            <person name="Haridas S."/>
            <person name="Albert R."/>
            <person name="Binder M."/>
            <person name="Bloem J."/>
            <person name="Labutti K."/>
            <person name="Salamov A."/>
            <person name="Andreopoulos B."/>
            <person name="Baker S."/>
            <person name="Barry K."/>
            <person name="Bills G."/>
            <person name="Bluhm B."/>
            <person name="Cannon C."/>
            <person name="Castanera R."/>
            <person name="Culley D."/>
            <person name="Daum C."/>
            <person name="Ezra D."/>
            <person name="Gonzalez J."/>
            <person name="Henrissat B."/>
            <person name="Kuo A."/>
            <person name="Liang C."/>
            <person name="Lipzen A."/>
            <person name="Lutzoni F."/>
            <person name="Magnuson J."/>
            <person name="Mondo S."/>
            <person name="Nolan M."/>
            <person name="Ohm R."/>
            <person name="Pangilinan J."/>
            <person name="Park H.-J."/>
            <person name="Ramirez L."/>
            <person name="Alfaro M."/>
            <person name="Sun H."/>
            <person name="Tritt A."/>
            <person name="Yoshinaga Y."/>
            <person name="Zwiers L.-H."/>
            <person name="Turgeon B."/>
            <person name="Goodwin S."/>
            <person name="Spatafora J."/>
            <person name="Crous P."/>
            <person name="Grigoriev I."/>
        </authorList>
    </citation>
    <scope>NUCLEOTIDE SEQUENCE</scope>
    <source>
        <strain evidence="7">CBS 107.79</strain>
    </source>
</reference>
<evidence type="ECO:0000256" key="5">
    <source>
        <dbReference type="SAM" id="Phobius"/>
    </source>
</evidence>
<dbReference type="EMBL" id="ML976666">
    <property type="protein sequence ID" value="KAF1976655.1"/>
    <property type="molecule type" value="Genomic_DNA"/>
</dbReference>
<feature type="transmembrane region" description="Helical" evidence="5">
    <location>
        <begin position="6"/>
        <end position="24"/>
    </location>
</feature>
<dbReference type="AlphaFoldDB" id="A0A6A5VI33"/>
<organism evidence="7 8">
    <name type="scientific">Bimuria novae-zelandiae CBS 107.79</name>
    <dbReference type="NCBI Taxonomy" id="1447943"/>
    <lineage>
        <taxon>Eukaryota</taxon>
        <taxon>Fungi</taxon>
        <taxon>Dikarya</taxon>
        <taxon>Ascomycota</taxon>
        <taxon>Pezizomycotina</taxon>
        <taxon>Dothideomycetes</taxon>
        <taxon>Pleosporomycetidae</taxon>
        <taxon>Pleosporales</taxon>
        <taxon>Massarineae</taxon>
        <taxon>Didymosphaeriaceae</taxon>
        <taxon>Bimuria</taxon>
    </lineage>
</organism>
<evidence type="ECO:0000256" key="4">
    <source>
        <dbReference type="ARBA" id="ARBA00023136"/>
    </source>
</evidence>
<dbReference type="Pfam" id="PF07690">
    <property type="entry name" value="MFS_1"/>
    <property type="match status" value="1"/>
</dbReference>
<evidence type="ECO:0000256" key="1">
    <source>
        <dbReference type="ARBA" id="ARBA00004141"/>
    </source>
</evidence>
<dbReference type="Proteomes" id="UP000800036">
    <property type="component" value="Unassembled WGS sequence"/>
</dbReference>
<dbReference type="InterPro" id="IPR020846">
    <property type="entry name" value="MFS_dom"/>
</dbReference>
<dbReference type="InterPro" id="IPR036259">
    <property type="entry name" value="MFS_trans_sf"/>
</dbReference>
<name>A0A6A5VI33_9PLEO</name>
<sequence>VGRAVSGAGSVAIFNGTLVTIAKIKLMARRPAYQNIIGGVYAVATITAALIGGVFTAYVTWRWCFYSNLPIGAVAAAMLVFVLHLLPPPK</sequence>
<proteinExistence type="predicted"/>
<feature type="non-terminal residue" evidence="7">
    <location>
        <position position="90"/>
    </location>
</feature>
<evidence type="ECO:0000256" key="2">
    <source>
        <dbReference type="ARBA" id="ARBA00022692"/>
    </source>
</evidence>
<dbReference type="PANTHER" id="PTHR23501:SF198">
    <property type="entry name" value="AZOLE RESISTANCE PROTEIN 1-RELATED"/>
    <property type="match status" value="1"/>
</dbReference>
<feature type="transmembrane region" description="Helical" evidence="5">
    <location>
        <begin position="36"/>
        <end position="59"/>
    </location>
</feature>
<feature type="non-terminal residue" evidence="7">
    <location>
        <position position="1"/>
    </location>
</feature>
<evidence type="ECO:0000256" key="3">
    <source>
        <dbReference type="ARBA" id="ARBA00022989"/>
    </source>
</evidence>
<evidence type="ECO:0000259" key="6">
    <source>
        <dbReference type="PROSITE" id="PS50850"/>
    </source>
</evidence>
<dbReference type="PANTHER" id="PTHR23501">
    <property type="entry name" value="MAJOR FACILITATOR SUPERFAMILY"/>
    <property type="match status" value="1"/>
</dbReference>
<keyword evidence="8" id="KW-1185">Reference proteome</keyword>
<dbReference type="OrthoDB" id="3944105at2759"/>
<keyword evidence="4 5" id="KW-0472">Membrane</keyword>
<dbReference type="Gene3D" id="1.20.1720.10">
    <property type="entry name" value="Multidrug resistance protein D"/>
    <property type="match status" value="1"/>
</dbReference>
<dbReference type="SUPFAM" id="SSF103473">
    <property type="entry name" value="MFS general substrate transporter"/>
    <property type="match status" value="1"/>
</dbReference>
<dbReference type="InterPro" id="IPR011701">
    <property type="entry name" value="MFS"/>
</dbReference>
<feature type="domain" description="Major facilitator superfamily (MFS) profile" evidence="6">
    <location>
        <begin position="1"/>
        <end position="90"/>
    </location>
</feature>